<feature type="non-terminal residue" evidence="1">
    <location>
        <position position="1"/>
    </location>
</feature>
<dbReference type="Proteomes" id="UP000018958">
    <property type="component" value="Unassembled WGS sequence"/>
</dbReference>
<reference evidence="1 2" key="1">
    <citation type="submission" date="2013-11" db="EMBL/GenBank/DDBJ databases">
        <title>The Genome Sequence of Phytophthora parasitica CJ01A1.</title>
        <authorList>
            <consortium name="The Broad Institute Genomics Platform"/>
            <person name="Russ C."/>
            <person name="Tyler B."/>
            <person name="Panabieres F."/>
            <person name="Shan W."/>
            <person name="Tripathy S."/>
            <person name="Grunwald N."/>
            <person name="Machado M."/>
            <person name="Johnson C.S."/>
            <person name="Walker B."/>
            <person name="Young S.K."/>
            <person name="Zeng Q."/>
            <person name="Gargeya S."/>
            <person name="Fitzgerald M."/>
            <person name="Haas B."/>
            <person name="Abouelleil A."/>
            <person name="Allen A.W."/>
            <person name="Alvarado L."/>
            <person name="Arachchi H.M."/>
            <person name="Berlin A.M."/>
            <person name="Chapman S.B."/>
            <person name="Gainer-Dewar J."/>
            <person name="Goldberg J."/>
            <person name="Griggs A."/>
            <person name="Gujja S."/>
            <person name="Hansen M."/>
            <person name="Howarth C."/>
            <person name="Imamovic A."/>
            <person name="Ireland A."/>
            <person name="Larimer J."/>
            <person name="McCowan C."/>
            <person name="Murphy C."/>
            <person name="Pearson M."/>
            <person name="Poon T.W."/>
            <person name="Priest M."/>
            <person name="Roberts A."/>
            <person name="Saif S."/>
            <person name="Shea T."/>
            <person name="Sisk P."/>
            <person name="Sykes S."/>
            <person name="Wortman J."/>
            <person name="Nusbaum C."/>
            <person name="Birren B."/>
        </authorList>
    </citation>
    <scope>NUCLEOTIDE SEQUENCE [LARGE SCALE GENOMIC DNA]</scope>
    <source>
        <strain evidence="1 2">CJ01A1</strain>
    </source>
</reference>
<evidence type="ECO:0000313" key="1">
    <source>
        <dbReference type="EMBL" id="ETP16759.1"/>
    </source>
</evidence>
<evidence type="ECO:0000313" key="2">
    <source>
        <dbReference type="Proteomes" id="UP000018958"/>
    </source>
</evidence>
<name>W2X4C6_PHYNI</name>
<proteinExistence type="predicted"/>
<organism evidence="1 2">
    <name type="scientific">Phytophthora nicotianae CJ01A1</name>
    <dbReference type="NCBI Taxonomy" id="1317063"/>
    <lineage>
        <taxon>Eukaryota</taxon>
        <taxon>Sar</taxon>
        <taxon>Stramenopiles</taxon>
        <taxon>Oomycota</taxon>
        <taxon>Peronosporomycetes</taxon>
        <taxon>Peronosporales</taxon>
        <taxon>Peronosporaceae</taxon>
        <taxon>Phytophthora</taxon>
    </lineage>
</organism>
<accession>W2X4C6</accession>
<dbReference type="AlphaFoldDB" id="W2X4C6"/>
<dbReference type="EMBL" id="ANIX01001748">
    <property type="protein sequence ID" value="ETP16759.1"/>
    <property type="molecule type" value="Genomic_DNA"/>
</dbReference>
<gene>
    <name evidence="1" type="ORF">F441_08699</name>
</gene>
<sequence>KALTSLLKTDGPAKAYGTHSVRKGLLHLHVEIVPEAPQLSVRVFAVGGASAVLKTAIFVTTPLVINFWDD</sequence>
<protein>
    <submittedName>
        <fullName evidence="1">Uncharacterized protein</fullName>
    </submittedName>
</protein>
<comment type="caution">
    <text evidence="1">The sequence shown here is derived from an EMBL/GenBank/DDBJ whole genome shotgun (WGS) entry which is preliminary data.</text>
</comment>